<reference evidence="2" key="2">
    <citation type="submission" date="2025-09" db="UniProtKB">
        <authorList>
            <consortium name="Ensembl"/>
        </authorList>
    </citation>
    <scope>IDENTIFICATION</scope>
</reference>
<organism evidence="2 3">
    <name type="scientific">Oryzias sinensis</name>
    <name type="common">Chinese medaka</name>
    <dbReference type="NCBI Taxonomy" id="183150"/>
    <lineage>
        <taxon>Eukaryota</taxon>
        <taxon>Metazoa</taxon>
        <taxon>Chordata</taxon>
        <taxon>Craniata</taxon>
        <taxon>Vertebrata</taxon>
        <taxon>Euteleostomi</taxon>
        <taxon>Actinopterygii</taxon>
        <taxon>Neopterygii</taxon>
        <taxon>Teleostei</taxon>
        <taxon>Neoteleostei</taxon>
        <taxon>Acanthomorphata</taxon>
        <taxon>Ovalentaria</taxon>
        <taxon>Atherinomorphae</taxon>
        <taxon>Beloniformes</taxon>
        <taxon>Adrianichthyidae</taxon>
        <taxon>Oryziinae</taxon>
        <taxon>Oryzias</taxon>
    </lineage>
</organism>
<dbReference type="PANTHER" id="PTHR31402">
    <property type="entry name" value="UPF0711 PROTEIN C18ORF21"/>
    <property type="match status" value="1"/>
</dbReference>
<evidence type="ECO:0000313" key="2">
    <source>
        <dbReference type="Ensembl" id="ENSOSIP00000048100.1"/>
    </source>
</evidence>
<evidence type="ECO:0000313" key="3">
    <source>
        <dbReference type="Proteomes" id="UP000694383"/>
    </source>
</evidence>
<accession>A0A8C7ZSX9</accession>
<evidence type="ECO:0000256" key="1">
    <source>
        <dbReference type="ARBA" id="ARBA00006160"/>
    </source>
</evidence>
<comment type="similarity">
    <text evidence="1">Belongs to the UPF0711 family.</text>
</comment>
<proteinExistence type="inferred from homology"/>
<dbReference type="Proteomes" id="UP000694383">
    <property type="component" value="Unplaced"/>
</dbReference>
<dbReference type="AlphaFoldDB" id="A0A8C7ZSX9"/>
<reference evidence="2" key="1">
    <citation type="submission" date="2025-08" db="UniProtKB">
        <authorList>
            <consortium name="Ensembl"/>
        </authorList>
    </citation>
    <scope>IDENTIFICATION</scope>
</reference>
<dbReference type="GeneTree" id="ENSGT00940000181357"/>
<dbReference type="PANTHER" id="PTHR31402:SF2">
    <property type="entry name" value="UPF0711 PROTEIN C18ORF21"/>
    <property type="match status" value="1"/>
</dbReference>
<protein>
    <submittedName>
        <fullName evidence="2">Uncharacterized protein</fullName>
    </submittedName>
</protein>
<sequence length="111" mass="12830">SRGCWSLSQSLMGEGRGHPGQVRPSQNKTFSSLLHSTSVCQYCCQWLKPDDVRVRLRPKRRPSPLVQSILLRKARGKRLSVMQKKLLFRFQKSSSVLVRTQNTTKTVKKYR</sequence>
<name>A0A8C7ZSX9_9TELE</name>
<dbReference type="Ensembl" id="ENSOSIT00000050545.1">
    <property type="protein sequence ID" value="ENSOSIP00000048100.1"/>
    <property type="gene ID" value="ENSOSIG00000022668.1"/>
</dbReference>
<keyword evidence="3" id="KW-1185">Reference proteome</keyword>
<dbReference type="InterPro" id="IPR029779">
    <property type="entry name" value="Rmp24-like"/>
</dbReference>
<dbReference type="Pfam" id="PF15719">
    <property type="entry name" value="Rmp24-like"/>
    <property type="match status" value="1"/>
</dbReference>